<feature type="compositionally biased region" description="Polar residues" evidence="2">
    <location>
        <begin position="196"/>
        <end position="213"/>
    </location>
</feature>
<dbReference type="AlphaFoldDB" id="A0AAN9AZL7"/>
<gene>
    <name evidence="4" type="ORF">V1264_005299</name>
</gene>
<dbReference type="PROSITE" id="PS51782">
    <property type="entry name" value="LYSM"/>
    <property type="match status" value="1"/>
</dbReference>
<dbReference type="SUPFAM" id="SSF54106">
    <property type="entry name" value="LysM domain"/>
    <property type="match status" value="1"/>
</dbReference>
<feature type="compositionally biased region" description="Basic and acidic residues" evidence="2">
    <location>
        <begin position="136"/>
        <end position="151"/>
    </location>
</feature>
<dbReference type="InterPro" id="IPR036779">
    <property type="entry name" value="LysM_dom_sf"/>
</dbReference>
<dbReference type="PANTHER" id="PTHR20932:SF8">
    <property type="entry name" value="LD22649P"/>
    <property type="match status" value="1"/>
</dbReference>
<dbReference type="SMART" id="SM00257">
    <property type="entry name" value="LysM"/>
    <property type="match status" value="1"/>
</dbReference>
<dbReference type="Proteomes" id="UP001374579">
    <property type="component" value="Unassembled WGS sequence"/>
</dbReference>
<feature type="coiled-coil region" evidence="1">
    <location>
        <begin position="155"/>
        <end position="182"/>
    </location>
</feature>
<reference evidence="4 5" key="1">
    <citation type="submission" date="2024-02" db="EMBL/GenBank/DDBJ databases">
        <title>Chromosome-scale genome assembly of the rough periwinkle Littorina saxatilis.</title>
        <authorList>
            <person name="De Jode A."/>
            <person name="Faria R."/>
            <person name="Formenti G."/>
            <person name="Sims Y."/>
            <person name="Smith T.P."/>
            <person name="Tracey A."/>
            <person name="Wood J.M.D."/>
            <person name="Zagrodzka Z.B."/>
            <person name="Johannesson K."/>
            <person name="Butlin R.K."/>
            <person name="Leder E.H."/>
        </authorList>
    </citation>
    <scope>NUCLEOTIDE SEQUENCE [LARGE SCALE GENOMIC DNA]</scope>
    <source>
        <strain evidence="4">Snail1</strain>
        <tissue evidence="4">Muscle</tissue>
    </source>
</reference>
<proteinExistence type="predicted"/>
<dbReference type="InterPro" id="IPR018392">
    <property type="entry name" value="LysM"/>
</dbReference>
<comment type="caution">
    <text evidence="4">The sequence shown here is derived from an EMBL/GenBank/DDBJ whole genome shotgun (WGS) entry which is preliminary data.</text>
</comment>
<accession>A0AAN9AZL7</accession>
<dbReference type="InterPro" id="IPR045030">
    <property type="entry name" value="LYSM1-4"/>
</dbReference>
<protein>
    <recommendedName>
        <fullName evidence="3">LysM domain-containing protein</fullName>
    </recommendedName>
</protein>
<keyword evidence="1" id="KW-0175">Coiled coil</keyword>
<dbReference type="Pfam" id="PF01476">
    <property type="entry name" value="LysM"/>
    <property type="match status" value="1"/>
</dbReference>
<dbReference type="EMBL" id="JBAMIC010000014">
    <property type="protein sequence ID" value="KAK7095946.1"/>
    <property type="molecule type" value="Genomic_DNA"/>
</dbReference>
<organism evidence="4 5">
    <name type="scientific">Littorina saxatilis</name>
    <dbReference type="NCBI Taxonomy" id="31220"/>
    <lineage>
        <taxon>Eukaryota</taxon>
        <taxon>Metazoa</taxon>
        <taxon>Spiralia</taxon>
        <taxon>Lophotrochozoa</taxon>
        <taxon>Mollusca</taxon>
        <taxon>Gastropoda</taxon>
        <taxon>Caenogastropoda</taxon>
        <taxon>Littorinimorpha</taxon>
        <taxon>Littorinoidea</taxon>
        <taxon>Littorinidae</taxon>
        <taxon>Littorina</taxon>
    </lineage>
</organism>
<keyword evidence="5" id="KW-1185">Reference proteome</keyword>
<evidence type="ECO:0000259" key="3">
    <source>
        <dbReference type="PROSITE" id="PS51782"/>
    </source>
</evidence>
<feature type="domain" description="LysM" evidence="3">
    <location>
        <begin position="41"/>
        <end position="85"/>
    </location>
</feature>
<dbReference type="Gene3D" id="3.10.350.10">
    <property type="entry name" value="LysM domain"/>
    <property type="match status" value="1"/>
</dbReference>
<feature type="region of interest" description="Disordered" evidence="2">
    <location>
        <begin position="106"/>
        <end position="153"/>
    </location>
</feature>
<feature type="region of interest" description="Disordered" evidence="2">
    <location>
        <begin position="187"/>
        <end position="213"/>
    </location>
</feature>
<name>A0AAN9AZL7_9CAEN</name>
<evidence type="ECO:0000313" key="4">
    <source>
        <dbReference type="EMBL" id="KAK7095946.1"/>
    </source>
</evidence>
<evidence type="ECO:0000256" key="2">
    <source>
        <dbReference type="SAM" id="MobiDB-lite"/>
    </source>
</evidence>
<sequence>MAHGGGNERETLGKFVRHQSGYGTTVTNAKKSSHHISSKYIKHTVTEGDTLMALSLKYHVTLELLKRENKLWNNDTLFLKEFILIPVTPDNEDIIDPESVITISERDRSASSISNGSHHSSASEKETSMEVPAGKAEQREAPESGTKKDNPLDFLNKYDSNIAKLKSSVAKMKTNAEFIEQMDNHNPLQFMPRKGSASSQGSRRTISFEESNPSSPVLVIRTRTQARIVQDSLEKNQRANDDLFEL</sequence>
<evidence type="ECO:0000313" key="5">
    <source>
        <dbReference type="Proteomes" id="UP001374579"/>
    </source>
</evidence>
<dbReference type="CDD" id="cd00118">
    <property type="entry name" value="LysM"/>
    <property type="match status" value="1"/>
</dbReference>
<evidence type="ECO:0000256" key="1">
    <source>
        <dbReference type="SAM" id="Coils"/>
    </source>
</evidence>
<feature type="compositionally biased region" description="Low complexity" evidence="2">
    <location>
        <begin position="110"/>
        <end position="120"/>
    </location>
</feature>
<dbReference type="PANTHER" id="PTHR20932">
    <property type="entry name" value="LYSM AND PUTATIVE PEPTIDOGLYCAN-BINDING DOMAIN-CONTAINING PROTEIN"/>
    <property type="match status" value="1"/>
</dbReference>